<proteinExistence type="predicted"/>
<protein>
    <recommendedName>
        <fullName evidence="2">Protein kinase domain-containing protein</fullName>
    </recommendedName>
</protein>
<dbReference type="GO" id="GO:0005524">
    <property type="term" value="F:ATP binding"/>
    <property type="evidence" value="ECO:0007669"/>
    <property type="project" value="InterPro"/>
</dbReference>
<name>A0A8H3IH08_9LECA</name>
<feature type="region of interest" description="Disordered" evidence="1">
    <location>
        <begin position="668"/>
        <end position="712"/>
    </location>
</feature>
<sequence>MLTLLSAFRSKAPPICRMTESQRDDHPDIQELFKWAKGAQQLGIGDTGLEIDRPFIPDPEIEAYFKDIRSIQKLLAALFPNGNPLVNPELIRSKYAKVFLILLLTGSGHFITSFVREHSLCDQYLPFRSRPDRFPQSTANTDLFASFCSRQWEFCARVFQYGLDLQFHEHDLILPIISKEKLGGGGSAIVYKIRLHPAYDGLSHAGPSREDSADPDTHTFVLKTYNTPDAERYYKNEVSGFSNLGGPHANIIGFHGSFVRDGTYNVLLEYADRGTLEQYFNTVQPPSSGEDILKFWCELFKTLRALAAIHSVQPSDSAASSDSSIFQGYAGTSTRREDFAYVSRWHQDIKPCNILVKSKKGSSPYDVKFKLADLGVSHFKRHVPSKGEATDRDTWGTRAYGRLHSNKIFDFFVADGNSGAPECYRADSDFEKIRFLVKQSVDIWSLGCTISEAAVWVIRGRSGLSEYRRRRGMETARIPDFRDGDCFHDGQQVLATVTEIHSNLLVDGIRACDHVTGATVAMVRKEMLIESDSRSSVRPLIHRTNGILAGAETKLTRPASLAGTGSVSGSFALSPPRTPPEPPPGHHQPRSGRSHRESFPTHTYTGSPASTSLGDEAHHRESAEYFFGPGTSPQVYSSNRPTQRQRIGPVVENEYSGNQLNRAFSEDGLAQDGLPTPSWREPQGTHQTRRRVPDDSFSGIITRNGPNIYNQDRQETYNASQRNSFTAPPGVSRTSTATLVQDLPNGLRPSHHHVTFASGARPPELGATGSSHAPVPTDFQTRRRPPFLSVTDAQQWKKDKKNHRPVRLTDDHLLADLNDRDQVFLIDNSSSMRSHRKEMCDLFGLLGYIVKDTDPDGIEIRYTMSRDRTERARNTGPLLQSLETIPYLGTSNIKIELGEIFQDYHAKLRESKRTKWLLGKLRSPRPVRRQNVYILTDGIWQPNCDPSQMIKKLVGSLEQNSMEREQFGIQFIRFGNDPDGISRLNQLDSGLGLSMDIVDTEPSNGNVWKMLLGAVNNWFDDDDVNTNGRAVSSPIVDTSPGANTSRRFERRSTHT</sequence>
<dbReference type="InterPro" id="IPR000719">
    <property type="entry name" value="Prot_kinase_dom"/>
</dbReference>
<dbReference type="SMART" id="SM00220">
    <property type="entry name" value="S_TKc"/>
    <property type="match status" value="1"/>
</dbReference>
<dbReference type="PANTHER" id="PTHR34706">
    <property type="entry name" value="SLR1338 PROTEIN"/>
    <property type="match status" value="1"/>
</dbReference>
<reference evidence="3" key="1">
    <citation type="submission" date="2021-03" db="EMBL/GenBank/DDBJ databases">
        <authorList>
            <person name="Tagirdzhanova G."/>
        </authorList>
    </citation>
    <scope>NUCLEOTIDE SEQUENCE</scope>
</reference>
<accession>A0A8H3IH08</accession>
<feature type="region of interest" description="Disordered" evidence="1">
    <location>
        <begin position="625"/>
        <end position="644"/>
    </location>
</feature>
<feature type="region of interest" description="Disordered" evidence="1">
    <location>
        <begin position="1029"/>
        <end position="1055"/>
    </location>
</feature>
<organism evidence="3 4">
    <name type="scientific">Imshaugia aleurites</name>
    <dbReference type="NCBI Taxonomy" id="172621"/>
    <lineage>
        <taxon>Eukaryota</taxon>
        <taxon>Fungi</taxon>
        <taxon>Dikarya</taxon>
        <taxon>Ascomycota</taxon>
        <taxon>Pezizomycotina</taxon>
        <taxon>Lecanoromycetes</taxon>
        <taxon>OSLEUM clade</taxon>
        <taxon>Lecanoromycetidae</taxon>
        <taxon>Lecanorales</taxon>
        <taxon>Lecanorineae</taxon>
        <taxon>Parmeliaceae</taxon>
        <taxon>Imshaugia</taxon>
    </lineage>
</organism>
<feature type="compositionally biased region" description="Basic and acidic residues" evidence="1">
    <location>
        <begin position="1046"/>
        <end position="1055"/>
    </location>
</feature>
<evidence type="ECO:0000313" key="3">
    <source>
        <dbReference type="EMBL" id="CAF9920515.1"/>
    </source>
</evidence>
<dbReference type="AlphaFoldDB" id="A0A8H3IH08"/>
<feature type="region of interest" description="Disordered" evidence="1">
    <location>
        <begin position="559"/>
        <end position="615"/>
    </location>
</feature>
<evidence type="ECO:0000256" key="1">
    <source>
        <dbReference type="SAM" id="MobiDB-lite"/>
    </source>
</evidence>
<feature type="compositionally biased region" description="Polar residues" evidence="1">
    <location>
        <begin position="600"/>
        <end position="613"/>
    </location>
</feature>
<evidence type="ECO:0000313" key="4">
    <source>
        <dbReference type="Proteomes" id="UP000664534"/>
    </source>
</evidence>
<dbReference type="Gene3D" id="1.10.510.10">
    <property type="entry name" value="Transferase(Phosphotransferase) domain 1"/>
    <property type="match status" value="2"/>
</dbReference>
<evidence type="ECO:0000259" key="2">
    <source>
        <dbReference type="PROSITE" id="PS50011"/>
    </source>
</evidence>
<dbReference type="SUPFAM" id="SSF56112">
    <property type="entry name" value="Protein kinase-like (PK-like)"/>
    <property type="match status" value="1"/>
</dbReference>
<feature type="compositionally biased region" description="Pro residues" evidence="1">
    <location>
        <begin position="576"/>
        <end position="586"/>
    </location>
</feature>
<feature type="compositionally biased region" description="Polar residues" evidence="1">
    <location>
        <begin position="699"/>
        <end position="712"/>
    </location>
</feature>
<feature type="region of interest" description="Disordered" evidence="1">
    <location>
        <begin position="742"/>
        <end position="783"/>
    </location>
</feature>
<dbReference type="GO" id="GO:0004672">
    <property type="term" value="F:protein kinase activity"/>
    <property type="evidence" value="ECO:0007669"/>
    <property type="project" value="InterPro"/>
</dbReference>
<dbReference type="PANTHER" id="PTHR34706:SF1">
    <property type="entry name" value="VWFA DOMAIN-CONTAINING PROTEIN"/>
    <property type="match status" value="1"/>
</dbReference>
<feature type="domain" description="Protein kinase" evidence="2">
    <location>
        <begin position="176"/>
        <end position="548"/>
    </location>
</feature>
<dbReference type="InterPro" id="IPR011009">
    <property type="entry name" value="Kinase-like_dom_sf"/>
</dbReference>
<dbReference type="Proteomes" id="UP000664534">
    <property type="component" value="Unassembled WGS sequence"/>
</dbReference>
<keyword evidence="4" id="KW-1185">Reference proteome</keyword>
<dbReference type="OrthoDB" id="5986190at2759"/>
<dbReference type="EMBL" id="CAJPDT010000025">
    <property type="protein sequence ID" value="CAF9920515.1"/>
    <property type="molecule type" value="Genomic_DNA"/>
</dbReference>
<feature type="compositionally biased region" description="Polar residues" evidence="1">
    <location>
        <begin position="631"/>
        <end position="644"/>
    </location>
</feature>
<dbReference type="PROSITE" id="PS50011">
    <property type="entry name" value="PROTEIN_KINASE_DOM"/>
    <property type="match status" value="1"/>
</dbReference>
<gene>
    <name evidence="3" type="ORF">IMSHALPRED_004947</name>
</gene>
<comment type="caution">
    <text evidence="3">The sequence shown here is derived from an EMBL/GenBank/DDBJ whole genome shotgun (WGS) entry which is preliminary data.</text>
</comment>